<organism evidence="3 4">
    <name type="scientific">Pyrenophora seminiperda CCB06</name>
    <dbReference type="NCBI Taxonomy" id="1302712"/>
    <lineage>
        <taxon>Eukaryota</taxon>
        <taxon>Fungi</taxon>
        <taxon>Dikarya</taxon>
        <taxon>Ascomycota</taxon>
        <taxon>Pezizomycotina</taxon>
        <taxon>Dothideomycetes</taxon>
        <taxon>Pleosporomycetidae</taxon>
        <taxon>Pleosporales</taxon>
        <taxon>Pleosporineae</taxon>
        <taxon>Pleosporaceae</taxon>
        <taxon>Pyrenophora</taxon>
    </lineage>
</organism>
<keyword evidence="4" id="KW-1185">Reference proteome</keyword>
<feature type="coiled-coil region" evidence="1">
    <location>
        <begin position="571"/>
        <end position="612"/>
    </location>
</feature>
<feature type="compositionally biased region" description="Polar residues" evidence="2">
    <location>
        <begin position="43"/>
        <end position="78"/>
    </location>
</feature>
<evidence type="ECO:0000256" key="2">
    <source>
        <dbReference type="SAM" id="MobiDB-lite"/>
    </source>
</evidence>
<dbReference type="EMBL" id="KE747817">
    <property type="protein sequence ID" value="RMZ69172.1"/>
    <property type="molecule type" value="Genomic_DNA"/>
</dbReference>
<feature type="coiled-coil region" evidence="1">
    <location>
        <begin position="394"/>
        <end position="428"/>
    </location>
</feature>
<feature type="compositionally biased region" description="Low complexity" evidence="2">
    <location>
        <begin position="440"/>
        <end position="456"/>
    </location>
</feature>
<dbReference type="Proteomes" id="UP000265663">
    <property type="component" value="Unassembled WGS sequence"/>
</dbReference>
<feature type="region of interest" description="Disordered" evidence="2">
    <location>
        <begin position="430"/>
        <end position="460"/>
    </location>
</feature>
<gene>
    <name evidence="3" type="ORF">GMOD_00003099</name>
</gene>
<feature type="region of interest" description="Disordered" evidence="2">
    <location>
        <begin position="634"/>
        <end position="659"/>
    </location>
</feature>
<feature type="compositionally biased region" description="Basic and acidic residues" evidence="2">
    <location>
        <begin position="1"/>
        <end position="12"/>
    </location>
</feature>
<protein>
    <submittedName>
        <fullName evidence="3">Uncharacterized protein</fullName>
    </submittedName>
</protein>
<evidence type="ECO:0000256" key="1">
    <source>
        <dbReference type="SAM" id="Coils"/>
    </source>
</evidence>
<feature type="compositionally biased region" description="Basic and acidic residues" evidence="2">
    <location>
        <begin position="96"/>
        <end position="105"/>
    </location>
</feature>
<sequence>MDNSGTEKRAPAPEDETMEQQGQERKKLPRPLSIDTGLASENWGLNTTNSEESNETLFYTPSTHSHNGSLHSSPSNKGRASKRPAKPTYNAPTKASEAKKQEKVDLSAIGRSYSSKGRVNQAGSGHGPSPPLFASLFGHRGDTFTDEVLERASYLERDREELVKEVASLRATEDYVQELELSIDELEDQLEKLTREKETMDGELEATNNKLETLTEESDIERQELDIARRKMEELSEEFEQLLTDVEELKQQKKTYWRDSLPDASAQAVAIADLERHNAEMSQALKEKDKELAVLQEDKDRVEKELEALDKEMLGTVEYAQQGQDELDELREALTTITERQQHLIRLLSKLIENSTQSISDGSDIYRNEVLDLLRRLDSESETRGLHANFHELLQAFGKSRSSLQTENEDLENQLHDIKRYVTRLEEAAKAPQPGEIGMSTPSLLSPASPLFPRSPQQADRDGFEKLYTDAVQKNKITLEKLEQARLEVAELKGQTDKMTELEMRLEDSQKARADLEQKVDEFKNEAQQWRSEVDEKNSELDLRSVAFEEQAKRERREVLRHIKAYYNKTRDETNWHVIDLQEKLSALEEEHESMKQMFNQVKTEKASLEEEIVRRKVFAMDPSFIEHTNAIRQKNATHGPLPSLSSEVHSEDDDPPSFTPTTPTFLRARKQLQKKIPTPRYQLEGVKAAHHAQAAEFREQLRQQTARDNDILAFSKNPPPMPMDRTTRKVFESSVPPPLPAHPNLVSTPTASKAHPNTPATGTFSTSRFFSPPIQVTTTAATPLTSRFFPPTNIPGTSTSSLFPPITPNTFASRDVSSSEVFIIQEIINKMRREKMGKKLYPPGKSAYEAIKGWSMWDMWEGSKWAEECASVREIQILRERGIIE</sequence>
<feature type="compositionally biased region" description="Polar residues" evidence="2">
    <location>
        <begin position="112"/>
        <end position="123"/>
    </location>
</feature>
<dbReference type="PANTHER" id="PTHR23159:SF31">
    <property type="entry name" value="CENTROSOME-ASSOCIATED PROTEIN CEP250 ISOFORM X1"/>
    <property type="match status" value="1"/>
</dbReference>
<dbReference type="OrthoDB" id="3685769at2759"/>
<feature type="coiled-coil region" evidence="1">
    <location>
        <begin position="152"/>
        <end position="340"/>
    </location>
</feature>
<feature type="coiled-coil region" evidence="1">
    <location>
        <begin position="475"/>
        <end position="540"/>
    </location>
</feature>
<evidence type="ECO:0000313" key="3">
    <source>
        <dbReference type="EMBL" id="RMZ69172.1"/>
    </source>
</evidence>
<name>A0A3M7M3X7_9PLEO</name>
<dbReference type="PANTHER" id="PTHR23159">
    <property type="entry name" value="CENTROSOMAL PROTEIN 2"/>
    <property type="match status" value="1"/>
</dbReference>
<proteinExistence type="predicted"/>
<reference evidence="3 4" key="1">
    <citation type="journal article" date="2014" name="PLoS ONE">
        <title>De novo Genome Assembly of the Fungal Plant Pathogen Pyrenophora semeniperda.</title>
        <authorList>
            <person name="Soliai M.M."/>
            <person name="Meyer S.E."/>
            <person name="Udall J.A."/>
            <person name="Elzinga D.E."/>
            <person name="Hermansen R.A."/>
            <person name="Bodily P.M."/>
            <person name="Hart A.A."/>
            <person name="Coleman C.E."/>
        </authorList>
    </citation>
    <scope>NUCLEOTIDE SEQUENCE [LARGE SCALE GENOMIC DNA]</scope>
    <source>
        <strain evidence="3 4">CCB06</strain>
        <tissue evidence="3">Mycelium</tissue>
    </source>
</reference>
<dbReference type="AlphaFoldDB" id="A0A3M7M3X7"/>
<accession>A0A3M7M3X7</accession>
<evidence type="ECO:0000313" key="4">
    <source>
        <dbReference type="Proteomes" id="UP000265663"/>
    </source>
</evidence>
<keyword evidence="1" id="KW-0175">Coiled coil</keyword>
<feature type="region of interest" description="Disordered" evidence="2">
    <location>
        <begin position="1"/>
        <end position="134"/>
    </location>
</feature>